<dbReference type="InterPro" id="IPR013783">
    <property type="entry name" value="Ig-like_fold"/>
</dbReference>
<feature type="domain" description="PKD" evidence="2">
    <location>
        <begin position="128"/>
        <end position="190"/>
    </location>
</feature>
<dbReference type="PROSITE" id="PS50093">
    <property type="entry name" value="PKD"/>
    <property type="match status" value="2"/>
</dbReference>
<protein>
    <submittedName>
        <fullName evidence="3">PKD domain-containing protein</fullName>
    </submittedName>
</protein>
<evidence type="ECO:0000256" key="1">
    <source>
        <dbReference type="SAM" id="SignalP"/>
    </source>
</evidence>
<dbReference type="InterPro" id="IPR035986">
    <property type="entry name" value="PKD_dom_sf"/>
</dbReference>
<dbReference type="SUPFAM" id="SSF49299">
    <property type="entry name" value="PKD domain"/>
    <property type="match status" value="3"/>
</dbReference>
<dbReference type="PROSITE" id="PS51257">
    <property type="entry name" value="PROKAR_LIPOPROTEIN"/>
    <property type="match status" value="1"/>
</dbReference>
<proteinExistence type="predicted"/>
<dbReference type="InterPro" id="IPR022409">
    <property type="entry name" value="PKD/Chitinase_dom"/>
</dbReference>
<keyword evidence="1" id="KW-0732">Signal</keyword>
<sequence>MNKIRFILMILVFTLYGCAKEEAVPVIVDFEFDVFNDDFSIPVQVVFFNKTEGGEDYEWTFEGGVPSRSVNRNPGVIQYEAKGTYTIELTASNQDGSMDTKILEIQIDDPVLIDFEVTNLVDNFSPATFSIQNNSSGADSFSWTFEGGTPANSSSENPGEVVFTEPGDHEITLEISNGRETYSQQKTITVAPFLVPDFDFEIAFDDDDLQIPVRIQFENKSISATSYQWEFQGANVLTSNDENPEVVFNQTGSKTITLTALNGKETKSLSKEISFFTNTNLRELNDIRLGINTAHTSNTTGSFYSIADRTVYTAEEITTAISERIDIVFFGLSSTFVRNRFVSPDELSGTTFDALQNPKSTIFINSQELCGCSASLSVAQFDAMQDDTLLSSLLIEETPGGLQDFDNSVLPRIVLFQTQEGKKGAIKIKNFVNDGQNSFISVDIKVQKE</sequence>
<feature type="signal peptide" evidence="1">
    <location>
        <begin position="1"/>
        <end position="19"/>
    </location>
</feature>
<dbReference type="Pfam" id="PF00801">
    <property type="entry name" value="PKD"/>
    <property type="match status" value="2"/>
</dbReference>
<accession>A0A554VEX5</accession>
<evidence type="ECO:0000313" key="3">
    <source>
        <dbReference type="EMBL" id="TSE05629.1"/>
    </source>
</evidence>
<dbReference type="Proteomes" id="UP000318833">
    <property type="component" value="Unassembled WGS sequence"/>
</dbReference>
<dbReference type="AlphaFoldDB" id="A0A554VEX5"/>
<evidence type="ECO:0000259" key="2">
    <source>
        <dbReference type="PROSITE" id="PS50093"/>
    </source>
</evidence>
<dbReference type="EMBL" id="VLNR01000057">
    <property type="protein sequence ID" value="TSE05629.1"/>
    <property type="molecule type" value="Genomic_DNA"/>
</dbReference>
<dbReference type="OrthoDB" id="622252at2"/>
<gene>
    <name evidence="3" type="ORF">FOF46_22105</name>
</gene>
<dbReference type="CDD" id="cd00146">
    <property type="entry name" value="PKD"/>
    <property type="match status" value="2"/>
</dbReference>
<feature type="domain" description="PKD" evidence="2">
    <location>
        <begin position="57"/>
        <end position="107"/>
    </location>
</feature>
<dbReference type="SMART" id="SM00089">
    <property type="entry name" value="PKD"/>
    <property type="match status" value="3"/>
</dbReference>
<dbReference type="RefSeq" id="WP_143917953.1">
    <property type="nucleotide sequence ID" value="NZ_CANMXV010000065.1"/>
</dbReference>
<organism evidence="3 4">
    <name type="scientific">Aquimarina algiphila</name>
    <dbReference type="NCBI Taxonomy" id="2047982"/>
    <lineage>
        <taxon>Bacteria</taxon>
        <taxon>Pseudomonadati</taxon>
        <taxon>Bacteroidota</taxon>
        <taxon>Flavobacteriia</taxon>
        <taxon>Flavobacteriales</taxon>
        <taxon>Flavobacteriaceae</taxon>
        <taxon>Aquimarina</taxon>
    </lineage>
</organism>
<reference evidence="3 4" key="1">
    <citation type="submission" date="2019-07" db="EMBL/GenBank/DDBJ databases">
        <title>The draft genome sequence of Aquimarina algiphila M91.</title>
        <authorList>
            <person name="Meng X."/>
        </authorList>
    </citation>
    <scope>NUCLEOTIDE SEQUENCE [LARGE SCALE GENOMIC DNA]</scope>
    <source>
        <strain evidence="3 4">M91</strain>
    </source>
</reference>
<comment type="caution">
    <text evidence="3">The sequence shown here is derived from an EMBL/GenBank/DDBJ whole genome shotgun (WGS) entry which is preliminary data.</text>
</comment>
<dbReference type="Gene3D" id="2.60.40.10">
    <property type="entry name" value="Immunoglobulins"/>
    <property type="match status" value="3"/>
</dbReference>
<name>A0A554VEX5_9FLAO</name>
<feature type="chain" id="PRO_5021719826" evidence="1">
    <location>
        <begin position="20"/>
        <end position="449"/>
    </location>
</feature>
<keyword evidence="4" id="KW-1185">Reference proteome</keyword>
<evidence type="ECO:0000313" key="4">
    <source>
        <dbReference type="Proteomes" id="UP000318833"/>
    </source>
</evidence>
<dbReference type="InterPro" id="IPR000601">
    <property type="entry name" value="PKD_dom"/>
</dbReference>